<dbReference type="InterPro" id="IPR050289">
    <property type="entry name" value="TorD/DmsD_chaperones"/>
</dbReference>
<dbReference type="SUPFAM" id="SSF89155">
    <property type="entry name" value="TorD-like"/>
    <property type="match status" value="1"/>
</dbReference>
<dbReference type="PANTHER" id="PTHR34227">
    <property type="entry name" value="CHAPERONE PROTEIN YCDY"/>
    <property type="match status" value="1"/>
</dbReference>
<protein>
    <submittedName>
        <fullName evidence="2">Uncharacterized protein</fullName>
    </submittedName>
</protein>
<evidence type="ECO:0000256" key="1">
    <source>
        <dbReference type="ARBA" id="ARBA00023186"/>
    </source>
</evidence>
<dbReference type="InterPro" id="IPR036411">
    <property type="entry name" value="TorD-like_sf"/>
</dbReference>
<evidence type="ECO:0000313" key="3">
    <source>
        <dbReference type="Proteomes" id="UP000515733"/>
    </source>
</evidence>
<proteinExistence type="predicted"/>
<dbReference type="KEGG" id="doe:DENOEST_2075"/>
<dbReference type="PANTHER" id="PTHR34227:SF1">
    <property type="entry name" value="DIMETHYL SULFOXIDE REDUCTASE CHAPERONE-RELATED"/>
    <property type="match status" value="1"/>
</dbReference>
<sequence length="228" mass="25389">MSQPITLHRMLSDERSAPLPEPLAVSMGRGWLLLAKLFDHPDAALIQAYASGRLRQQVLEIFTAIDPALVSALGENAFVGETDPDALASDYSRLFYLGERDTPLCSLHEGEHRGHRMEVMEEVLRFYKHFGLVIARSPNEMPDHLVSELEFLHFLSFQHARYQKHGQNGSAFQRAGADFLTRHAGRWMPDIHASLVAAGGHPLYQDASHLLALFVQRQLALGGANSIS</sequence>
<name>A0A6S6XTC3_9PROT</name>
<dbReference type="AlphaFoldDB" id="A0A6S6XTC3"/>
<dbReference type="RefSeq" id="WP_145769223.1">
    <property type="nucleotide sequence ID" value="NZ_LR778301.1"/>
</dbReference>
<dbReference type="Proteomes" id="UP000515733">
    <property type="component" value="Chromosome"/>
</dbReference>
<dbReference type="EMBL" id="LR778301">
    <property type="protein sequence ID" value="CAB1369240.1"/>
    <property type="molecule type" value="Genomic_DNA"/>
</dbReference>
<dbReference type="InterPro" id="IPR020945">
    <property type="entry name" value="DMSO/NO3_reduct_chaperone"/>
</dbReference>
<keyword evidence="1" id="KW-0143">Chaperone</keyword>
<dbReference type="OrthoDB" id="6358994at2"/>
<keyword evidence="3" id="KW-1185">Reference proteome</keyword>
<gene>
    <name evidence="2" type="ORF">DENOEST_2075</name>
</gene>
<evidence type="ECO:0000313" key="2">
    <source>
        <dbReference type="EMBL" id="CAB1369240.1"/>
    </source>
</evidence>
<accession>A0A6S6XTC3</accession>
<dbReference type="Pfam" id="PF02613">
    <property type="entry name" value="Nitrate_red_del"/>
    <property type="match status" value="1"/>
</dbReference>
<dbReference type="Gene3D" id="1.10.3480.10">
    <property type="entry name" value="TorD-like"/>
    <property type="match status" value="1"/>
</dbReference>
<reference evidence="2 3" key="1">
    <citation type="submission" date="2020-03" db="EMBL/GenBank/DDBJ databases">
        <authorList>
            <consortium name="Genoscope - CEA"/>
            <person name="William W."/>
        </authorList>
    </citation>
    <scope>NUCLEOTIDE SEQUENCE [LARGE SCALE GENOMIC DNA]</scope>
    <source>
        <strain evidence="3">DSM 16959</strain>
    </source>
</reference>
<organism evidence="2 3">
    <name type="scientific">Denitratisoma oestradiolicum</name>
    <dbReference type="NCBI Taxonomy" id="311182"/>
    <lineage>
        <taxon>Bacteria</taxon>
        <taxon>Pseudomonadati</taxon>
        <taxon>Pseudomonadota</taxon>
        <taxon>Betaproteobacteria</taxon>
        <taxon>Nitrosomonadales</taxon>
        <taxon>Sterolibacteriaceae</taxon>
        <taxon>Denitratisoma</taxon>
    </lineage>
</organism>